<proteinExistence type="inferred from homology"/>
<evidence type="ECO:0000256" key="3">
    <source>
        <dbReference type="ARBA" id="ARBA00005933"/>
    </source>
</evidence>
<protein>
    <recommendedName>
        <fullName evidence="10">Fucoxanthin chlorophyll a/c protein</fullName>
    </recommendedName>
</protein>
<keyword evidence="9" id="KW-1185">Reference proteome</keyword>
<dbReference type="PANTHER" id="PTHR21649">
    <property type="entry name" value="CHLOROPHYLL A/B BINDING PROTEIN"/>
    <property type="match status" value="1"/>
</dbReference>
<comment type="caution">
    <text evidence="8">The sequence shown here is derived from an EMBL/GenBank/DDBJ whole genome shotgun (WGS) entry which is preliminary data.</text>
</comment>
<name>A0ABQ6MAL2_9STRA</name>
<evidence type="ECO:0000313" key="8">
    <source>
        <dbReference type="EMBL" id="GMI22768.1"/>
    </source>
</evidence>
<evidence type="ECO:0000256" key="5">
    <source>
        <dbReference type="ARBA" id="ARBA00022531"/>
    </source>
</evidence>
<comment type="similarity">
    <text evidence="3">Belongs to the fucoxanthin chlorophyll protein family.</text>
</comment>
<evidence type="ECO:0000256" key="2">
    <source>
        <dbReference type="ARBA" id="ARBA00004229"/>
    </source>
</evidence>
<dbReference type="InterPro" id="IPR001344">
    <property type="entry name" value="Chloro_AB-bd_pln"/>
</dbReference>
<keyword evidence="7" id="KW-0732">Signal</keyword>
<evidence type="ECO:0000256" key="7">
    <source>
        <dbReference type="SAM" id="SignalP"/>
    </source>
</evidence>
<dbReference type="EMBL" id="BRYB01001305">
    <property type="protein sequence ID" value="GMI22768.1"/>
    <property type="molecule type" value="Genomic_DNA"/>
</dbReference>
<evidence type="ECO:0000256" key="6">
    <source>
        <dbReference type="ARBA" id="ARBA00022640"/>
    </source>
</evidence>
<accession>A0ABQ6MAL2</accession>
<dbReference type="Gene3D" id="1.10.3460.10">
    <property type="entry name" value="Chlorophyll a/b binding protein domain"/>
    <property type="match status" value="1"/>
</dbReference>
<dbReference type="Proteomes" id="UP001165060">
    <property type="component" value="Unassembled WGS sequence"/>
</dbReference>
<feature type="signal peptide" evidence="7">
    <location>
        <begin position="1"/>
        <end position="16"/>
    </location>
</feature>
<keyword evidence="5" id="KW-0602">Photosynthesis</keyword>
<sequence length="222" mass="23432">MLSTITLLTTLSVASAFDNPFAAKPKAAPLPPATPVSQFSDPAFAGGLPGQLAPAGAFDPFGFTEKATPNDLLRYREAEVTHGRVAMLATIGFLAGEAVEGSSFLFDAQITGPAITHLAQVPPVFWTLLAVGIGASEQVRAETGWVAPKLENKVWWQLQDDYAAGDIGFDPLGLKPEDPAELEEMITKELQHGRLAMLAAAGMCAQELVDGKGIIEHFTSSA</sequence>
<feature type="chain" id="PRO_5045279128" description="Fucoxanthin chlorophyll a/c protein" evidence="7">
    <location>
        <begin position="17"/>
        <end position="222"/>
    </location>
</feature>
<keyword evidence="4" id="KW-0150">Chloroplast</keyword>
<comment type="subcellular location">
    <subcellularLocation>
        <location evidence="2">Plastid</location>
        <location evidence="2">Chloroplast</location>
    </subcellularLocation>
</comment>
<keyword evidence="6" id="KW-0934">Plastid</keyword>
<comment type="function">
    <text evidence="1">The light-harvesting complex (LHC) functions as a light receptor, it captures and delivers excitation energy to photosystems with which it is closely associated. Energy is transferred from the carotenoid and chlorophyll C (or B) to chlorophyll A and the photosynthetic reaction centers where it is used to synthesize ATP and reducing power.</text>
</comment>
<organism evidence="8 9">
    <name type="scientific">Tetraparma gracilis</name>
    <dbReference type="NCBI Taxonomy" id="2962635"/>
    <lineage>
        <taxon>Eukaryota</taxon>
        <taxon>Sar</taxon>
        <taxon>Stramenopiles</taxon>
        <taxon>Ochrophyta</taxon>
        <taxon>Bolidophyceae</taxon>
        <taxon>Parmales</taxon>
        <taxon>Triparmaceae</taxon>
        <taxon>Tetraparma</taxon>
    </lineage>
</organism>
<dbReference type="InterPro" id="IPR022796">
    <property type="entry name" value="Chloroa_b-bind"/>
</dbReference>
<reference evidence="8 9" key="1">
    <citation type="journal article" date="2023" name="Commun. Biol.">
        <title>Genome analysis of Parmales, the sister group of diatoms, reveals the evolutionary specialization of diatoms from phago-mixotrophs to photoautotrophs.</title>
        <authorList>
            <person name="Ban H."/>
            <person name="Sato S."/>
            <person name="Yoshikawa S."/>
            <person name="Yamada K."/>
            <person name="Nakamura Y."/>
            <person name="Ichinomiya M."/>
            <person name="Sato N."/>
            <person name="Blanc-Mathieu R."/>
            <person name="Endo H."/>
            <person name="Kuwata A."/>
            <person name="Ogata H."/>
        </authorList>
    </citation>
    <scope>NUCLEOTIDE SEQUENCE [LARGE SCALE GENOMIC DNA]</scope>
</reference>
<gene>
    <name evidence="8" type="ORF">TeGR_g5749</name>
</gene>
<evidence type="ECO:0000313" key="9">
    <source>
        <dbReference type="Proteomes" id="UP001165060"/>
    </source>
</evidence>
<evidence type="ECO:0008006" key="10">
    <source>
        <dbReference type="Google" id="ProtNLM"/>
    </source>
</evidence>
<evidence type="ECO:0000256" key="4">
    <source>
        <dbReference type="ARBA" id="ARBA00022528"/>
    </source>
</evidence>
<dbReference type="Pfam" id="PF00504">
    <property type="entry name" value="Chloroa_b-bind"/>
    <property type="match status" value="1"/>
</dbReference>
<dbReference type="SUPFAM" id="SSF103511">
    <property type="entry name" value="Chlorophyll a-b binding protein"/>
    <property type="match status" value="1"/>
</dbReference>
<evidence type="ECO:0000256" key="1">
    <source>
        <dbReference type="ARBA" id="ARBA00004022"/>
    </source>
</evidence>